<dbReference type="GO" id="GO:0007034">
    <property type="term" value="P:vacuolar transport"/>
    <property type="evidence" value="ECO:0007669"/>
    <property type="project" value="InterPro"/>
</dbReference>
<protein>
    <submittedName>
        <fullName evidence="1">11903_t:CDS:1</fullName>
    </submittedName>
</protein>
<name>A0A9N9ASQ7_9GLOM</name>
<sequence>MTTLQKFFGKKASPEEMVRKWQRDIRNEMRSLDRTITKTEIAEKQAIKDLRQAAQKNDVKSCKIFAKGLVGIRKQKQKLHTGKAQLNSINLQLQHQLGLLGEINEVNVPHETVVKEEEEPELDEMQARLLALKS</sequence>
<accession>A0A9N9ASQ7</accession>
<gene>
    <name evidence="1" type="ORF">AMORRO_LOCUS5022</name>
</gene>
<dbReference type="AlphaFoldDB" id="A0A9N9ASQ7"/>
<proteinExistence type="predicted"/>
<dbReference type="PANTHER" id="PTHR10476">
    <property type="entry name" value="CHARGED MULTIVESICULAR BODY PROTEIN"/>
    <property type="match status" value="1"/>
</dbReference>
<dbReference type="Proteomes" id="UP000789342">
    <property type="component" value="Unassembled WGS sequence"/>
</dbReference>
<organism evidence="1 2">
    <name type="scientific">Acaulospora morrowiae</name>
    <dbReference type="NCBI Taxonomy" id="94023"/>
    <lineage>
        <taxon>Eukaryota</taxon>
        <taxon>Fungi</taxon>
        <taxon>Fungi incertae sedis</taxon>
        <taxon>Mucoromycota</taxon>
        <taxon>Glomeromycotina</taxon>
        <taxon>Glomeromycetes</taxon>
        <taxon>Diversisporales</taxon>
        <taxon>Acaulosporaceae</taxon>
        <taxon>Acaulospora</taxon>
    </lineage>
</organism>
<reference evidence="1" key="1">
    <citation type="submission" date="2021-06" db="EMBL/GenBank/DDBJ databases">
        <authorList>
            <person name="Kallberg Y."/>
            <person name="Tangrot J."/>
            <person name="Rosling A."/>
        </authorList>
    </citation>
    <scope>NUCLEOTIDE SEQUENCE</scope>
    <source>
        <strain evidence="1">CL551</strain>
    </source>
</reference>
<comment type="caution">
    <text evidence="1">The sequence shown here is derived from an EMBL/GenBank/DDBJ whole genome shotgun (WGS) entry which is preliminary data.</text>
</comment>
<dbReference type="Pfam" id="PF03357">
    <property type="entry name" value="Snf7"/>
    <property type="match status" value="1"/>
</dbReference>
<evidence type="ECO:0000313" key="2">
    <source>
        <dbReference type="Proteomes" id="UP000789342"/>
    </source>
</evidence>
<dbReference type="Gene3D" id="6.10.140.1230">
    <property type="match status" value="1"/>
</dbReference>
<dbReference type="InterPro" id="IPR005024">
    <property type="entry name" value="Snf7_fam"/>
</dbReference>
<dbReference type="EMBL" id="CAJVPV010002896">
    <property type="protein sequence ID" value="CAG8538693.1"/>
    <property type="molecule type" value="Genomic_DNA"/>
</dbReference>
<dbReference type="OrthoDB" id="2329734at2759"/>
<evidence type="ECO:0000313" key="1">
    <source>
        <dbReference type="EMBL" id="CAG8538693.1"/>
    </source>
</evidence>
<keyword evidence="2" id="KW-1185">Reference proteome</keyword>